<protein>
    <submittedName>
        <fullName evidence="1">Uncharacterized protein</fullName>
    </submittedName>
</protein>
<gene>
    <name evidence="1" type="ORF">MUN80_21550</name>
</gene>
<keyword evidence="2" id="KW-1185">Reference proteome</keyword>
<accession>A0ABY4F893</accession>
<dbReference type="EMBL" id="CP095049">
    <property type="protein sequence ID" value="UOQ52332.1"/>
    <property type="molecule type" value="Genomic_DNA"/>
</dbReference>
<evidence type="ECO:0000313" key="2">
    <source>
        <dbReference type="Proteomes" id="UP000831785"/>
    </source>
</evidence>
<reference evidence="1 2" key="1">
    <citation type="submission" date="2022-04" db="EMBL/GenBank/DDBJ databases">
        <title>Hymenobacter sp. isolated from the air.</title>
        <authorList>
            <person name="Won M."/>
            <person name="Lee C.-M."/>
            <person name="Woen H.-Y."/>
            <person name="Kwon S.-W."/>
        </authorList>
    </citation>
    <scope>NUCLEOTIDE SEQUENCE [LARGE SCALE GENOMIC DNA]</scope>
    <source>
        <strain evidence="2">5116 S-27</strain>
    </source>
</reference>
<name>A0ABY4F893_9BACT</name>
<sequence length="64" mass="7273">MSLEELKPLWEAHKQQVEQQDLWSAAQLAALLPAPHPKPRWALRPRRVLLQLGLALLSFGFSSC</sequence>
<evidence type="ECO:0000313" key="1">
    <source>
        <dbReference type="EMBL" id="UOQ52332.1"/>
    </source>
</evidence>
<dbReference type="Proteomes" id="UP000831785">
    <property type="component" value="Chromosome"/>
</dbReference>
<proteinExistence type="predicted"/>
<dbReference type="RefSeq" id="WP_244716232.1">
    <property type="nucleotide sequence ID" value="NZ_CP095049.1"/>
</dbReference>
<organism evidence="1 2">
    <name type="scientific">Hymenobacter cellulosivorans</name>
    <dbReference type="NCBI Taxonomy" id="2932249"/>
    <lineage>
        <taxon>Bacteria</taxon>
        <taxon>Pseudomonadati</taxon>
        <taxon>Bacteroidota</taxon>
        <taxon>Cytophagia</taxon>
        <taxon>Cytophagales</taxon>
        <taxon>Hymenobacteraceae</taxon>
        <taxon>Hymenobacter</taxon>
    </lineage>
</organism>